<reference evidence="1" key="2">
    <citation type="submission" date="2022-01" db="EMBL/GenBank/DDBJ databases">
        <authorList>
            <person name="Yamashiro T."/>
            <person name="Shiraishi A."/>
            <person name="Satake H."/>
            <person name="Nakayama K."/>
        </authorList>
    </citation>
    <scope>NUCLEOTIDE SEQUENCE</scope>
</reference>
<organism evidence="1 2">
    <name type="scientific">Tanacetum coccineum</name>
    <dbReference type="NCBI Taxonomy" id="301880"/>
    <lineage>
        <taxon>Eukaryota</taxon>
        <taxon>Viridiplantae</taxon>
        <taxon>Streptophyta</taxon>
        <taxon>Embryophyta</taxon>
        <taxon>Tracheophyta</taxon>
        <taxon>Spermatophyta</taxon>
        <taxon>Magnoliopsida</taxon>
        <taxon>eudicotyledons</taxon>
        <taxon>Gunneridae</taxon>
        <taxon>Pentapetalae</taxon>
        <taxon>asterids</taxon>
        <taxon>campanulids</taxon>
        <taxon>Asterales</taxon>
        <taxon>Asteraceae</taxon>
        <taxon>Asteroideae</taxon>
        <taxon>Anthemideae</taxon>
        <taxon>Anthemidinae</taxon>
        <taxon>Tanacetum</taxon>
    </lineage>
</organism>
<dbReference type="EMBL" id="BQNB010021373">
    <property type="protein sequence ID" value="GJU05735.1"/>
    <property type="molecule type" value="Genomic_DNA"/>
</dbReference>
<evidence type="ECO:0000313" key="2">
    <source>
        <dbReference type="Proteomes" id="UP001151760"/>
    </source>
</evidence>
<accession>A0ABQ5J1D6</accession>
<evidence type="ECO:0000313" key="1">
    <source>
        <dbReference type="EMBL" id="GJU05735.1"/>
    </source>
</evidence>
<comment type="caution">
    <text evidence="1">The sequence shown here is derived from an EMBL/GenBank/DDBJ whole genome shotgun (WGS) entry which is preliminary data.</text>
</comment>
<protein>
    <submittedName>
        <fullName evidence="1">Uncharacterized protein</fullName>
    </submittedName>
</protein>
<reference evidence="1" key="1">
    <citation type="journal article" date="2022" name="Int. J. Mol. Sci.">
        <title>Draft Genome of Tanacetum Coccineum: Genomic Comparison of Closely Related Tanacetum-Family Plants.</title>
        <authorList>
            <person name="Yamashiro T."/>
            <person name="Shiraishi A."/>
            <person name="Nakayama K."/>
            <person name="Satake H."/>
        </authorList>
    </citation>
    <scope>NUCLEOTIDE SEQUENCE</scope>
</reference>
<proteinExistence type="predicted"/>
<dbReference type="Proteomes" id="UP001151760">
    <property type="component" value="Unassembled WGS sequence"/>
</dbReference>
<sequence length="250" mass="29347">MVRVKQIVTIYLIESSTHLLDQNRYPVDTSLIHLESRKSPTVEVFDVDSGGISIITMNTKEYHSEVLENITRIMRRTLTQVVLVLRRKEERSLINTSFLGEYECSSLALEREGRDEKKRLDHLKQDQEMLVIKIFSKRKKIFRERKKCEKIRAKRDCMMMVKEIVSRLVEEEEVSHFGKEGSITWQSMVWMEEDAKDGLAKQDVGKRVKDTEKEIKGFGEMGVQVMTFMRRVLMDSRDNIGRSGDILERR</sequence>
<gene>
    <name evidence="1" type="ORF">Tco_1122165</name>
</gene>
<name>A0ABQ5J1D6_9ASTR</name>
<keyword evidence="2" id="KW-1185">Reference proteome</keyword>